<dbReference type="GO" id="GO:0015990">
    <property type="term" value="P:electron transport coupled proton transport"/>
    <property type="evidence" value="ECO:0007669"/>
    <property type="project" value="TreeGrafter"/>
</dbReference>
<evidence type="ECO:0000256" key="13">
    <source>
        <dbReference type="ARBA" id="ARBA00023128"/>
    </source>
</evidence>
<evidence type="ECO:0000256" key="16">
    <source>
        <dbReference type="RuleBase" id="RU003297"/>
    </source>
</evidence>
<keyword evidence="6 16" id="KW-0679">Respiratory chain</keyword>
<evidence type="ECO:0000256" key="11">
    <source>
        <dbReference type="ARBA" id="ARBA00023027"/>
    </source>
</evidence>
<evidence type="ECO:0000256" key="8">
    <source>
        <dbReference type="ARBA" id="ARBA00022967"/>
    </source>
</evidence>
<sequence length="437" mass="47985">MCLVLPFCSSWPLVLMMSTMTMMVSLLNLNQFFSQTIMLTGLKSSMGGIFVSLSVLILLLSTISETSGNTNYNLVKTLLCVTLVGFFTSINFISFYVLFEASLIPTLALIIGWGYQPERLQAGLYFMMYTACASLPLLISLLIMYWSESSTSMVLSSMLSNMPSTAMSIALTMAFLVKLPLYGCHTWLPLAHVEAPLSGSMFLAGVLLKMGGYGIYMMSFAFNLTLSSSLWGMFVCSVALWGMVISSIICLKQSDLKKMVAFSSVAHMGVVVVGLFSQQSYGVTASLITMVGHALSSSALFCGAYYMYVTINSRSLSLLKGYSFIMPVMIALWFVLSCLNMSVPPSLNFFGEVMLVPFISSLGTTALMIYGISLFLSCAYNLHMFTSVAHGKPNEFATGFDQLKPLQLLVIFMHLVPYLLLFKGDLIVVSFALIMFY</sequence>
<evidence type="ECO:0000256" key="7">
    <source>
        <dbReference type="ARBA" id="ARBA00022692"/>
    </source>
</evidence>
<feature type="transmembrane region" description="Helical" evidence="16">
    <location>
        <begin position="408"/>
        <end position="436"/>
    </location>
</feature>
<keyword evidence="12 16" id="KW-0830">Ubiquinone</keyword>
<feature type="transmembrane region" description="Helical" evidence="16">
    <location>
        <begin position="321"/>
        <end position="343"/>
    </location>
</feature>
<evidence type="ECO:0000313" key="18">
    <source>
        <dbReference type="EMBL" id="QYB18818.1"/>
    </source>
</evidence>
<evidence type="ECO:0000259" key="17">
    <source>
        <dbReference type="Pfam" id="PF00361"/>
    </source>
</evidence>
<dbReference type="PANTHER" id="PTHR43507:SF20">
    <property type="entry name" value="NADH-UBIQUINONE OXIDOREDUCTASE CHAIN 4"/>
    <property type="match status" value="1"/>
</dbReference>
<gene>
    <name evidence="18" type="primary">nad4</name>
</gene>
<feature type="transmembrane region" description="Helical" evidence="16">
    <location>
        <begin position="287"/>
        <end position="309"/>
    </location>
</feature>
<keyword evidence="8" id="KW-1278">Translocase</keyword>
<keyword evidence="7 16" id="KW-0812">Transmembrane</keyword>
<dbReference type="InterPro" id="IPR001750">
    <property type="entry name" value="ND/Mrp_TM"/>
</dbReference>
<name>A0A8F8SNQ7_9GAST</name>
<feature type="domain" description="NADH:quinone oxidoreductase/Mrp antiporter transmembrane" evidence="17">
    <location>
        <begin position="90"/>
        <end position="371"/>
    </location>
</feature>
<comment type="function">
    <text evidence="16">Core subunit of the mitochondrial membrane respiratory chain NADH dehydrogenase (Complex I) which catalyzes electron transfer from NADH through the respiratory chain, using ubiquinone as an electron acceptor. Essential for the catalytic activity and assembly of complex I.</text>
</comment>
<evidence type="ECO:0000256" key="12">
    <source>
        <dbReference type="ARBA" id="ARBA00023075"/>
    </source>
</evidence>
<feature type="transmembrane region" description="Helical" evidence="16">
    <location>
        <begin position="13"/>
        <end position="33"/>
    </location>
</feature>
<dbReference type="PANTHER" id="PTHR43507">
    <property type="entry name" value="NADH-UBIQUINONE OXIDOREDUCTASE CHAIN 4"/>
    <property type="match status" value="1"/>
</dbReference>
<feature type="transmembrane region" description="Helical" evidence="16">
    <location>
        <begin position="83"/>
        <end position="111"/>
    </location>
</feature>
<dbReference type="Pfam" id="PF00361">
    <property type="entry name" value="Proton_antipo_M"/>
    <property type="match status" value="1"/>
</dbReference>
<keyword evidence="14 16" id="KW-0472">Membrane</keyword>
<comment type="subcellular location">
    <subcellularLocation>
        <location evidence="1 16">Mitochondrion membrane</location>
        <topology evidence="1 16">Multi-pass membrane protein</topology>
    </subcellularLocation>
</comment>
<organism evidence="18">
    <name type="scientific">Physidae sp. P3S_19</name>
    <dbReference type="NCBI Taxonomy" id="2861967"/>
    <lineage>
        <taxon>Eukaryota</taxon>
        <taxon>Metazoa</taxon>
        <taxon>Spiralia</taxon>
        <taxon>Lophotrochozoa</taxon>
        <taxon>Mollusca</taxon>
        <taxon>Gastropoda</taxon>
        <taxon>Heterobranchia</taxon>
        <taxon>Euthyneura</taxon>
        <taxon>Panpulmonata</taxon>
        <taxon>Hygrophila</taxon>
        <taxon>Lymnaeoidea</taxon>
        <taxon>Physidae</taxon>
    </lineage>
</organism>
<evidence type="ECO:0000256" key="2">
    <source>
        <dbReference type="ARBA" id="ARBA00009025"/>
    </source>
</evidence>
<feature type="transmembrane region" description="Helical" evidence="16">
    <location>
        <begin position="230"/>
        <end position="251"/>
    </location>
</feature>
<feature type="transmembrane region" description="Helical" evidence="16">
    <location>
        <begin position="123"/>
        <end position="146"/>
    </location>
</feature>
<feature type="transmembrane region" description="Helical" evidence="16">
    <location>
        <begin position="166"/>
        <end position="190"/>
    </location>
</feature>
<keyword evidence="5 16" id="KW-0813">Transport</keyword>
<dbReference type="GO" id="GO:0003954">
    <property type="term" value="F:NADH dehydrogenase activity"/>
    <property type="evidence" value="ECO:0007669"/>
    <property type="project" value="TreeGrafter"/>
</dbReference>
<dbReference type="GO" id="GO:0048039">
    <property type="term" value="F:ubiquinone binding"/>
    <property type="evidence" value="ECO:0007669"/>
    <property type="project" value="TreeGrafter"/>
</dbReference>
<evidence type="ECO:0000256" key="3">
    <source>
        <dbReference type="ARBA" id="ARBA00012944"/>
    </source>
</evidence>
<dbReference type="EMBL" id="MN848407">
    <property type="protein sequence ID" value="QYB18818.1"/>
    <property type="molecule type" value="Genomic_DNA"/>
</dbReference>
<dbReference type="GO" id="GO:0042773">
    <property type="term" value="P:ATP synthesis coupled electron transport"/>
    <property type="evidence" value="ECO:0007669"/>
    <property type="project" value="InterPro"/>
</dbReference>
<feature type="transmembrane region" description="Helical" evidence="16">
    <location>
        <begin position="202"/>
        <end position="224"/>
    </location>
</feature>
<protein>
    <recommendedName>
        <fullName evidence="4 16">NADH-ubiquinone oxidoreductase chain 4</fullName>
        <ecNumber evidence="3 16">7.1.1.2</ecNumber>
    </recommendedName>
</protein>
<evidence type="ECO:0000256" key="5">
    <source>
        <dbReference type="ARBA" id="ARBA00022448"/>
    </source>
</evidence>
<feature type="transmembrane region" description="Helical" evidence="16">
    <location>
        <begin position="260"/>
        <end position="281"/>
    </location>
</feature>
<dbReference type="PRINTS" id="PR01437">
    <property type="entry name" value="NUOXDRDTASE4"/>
</dbReference>
<keyword evidence="11 16" id="KW-0520">NAD</keyword>
<keyword evidence="10 16" id="KW-1133">Transmembrane helix</keyword>
<comment type="similarity">
    <text evidence="2 16">Belongs to the complex I subunit 4 family.</text>
</comment>
<keyword evidence="13 16" id="KW-0496">Mitochondrion</keyword>
<evidence type="ECO:0000256" key="4">
    <source>
        <dbReference type="ARBA" id="ARBA00021006"/>
    </source>
</evidence>
<geneLocation type="mitochondrion" evidence="18"/>
<dbReference type="EC" id="7.1.1.2" evidence="3 16"/>
<reference evidence="18" key="1">
    <citation type="submission" date="2019-12" db="EMBL/GenBank/DDBJ databases">
        <title>Hygrophilid snails and Trematode parasites from NM.</title>
        <authorList>
            <person name="Adema C.M."/>
        </authorList>
    </citation>
    <scope>NUCLEOTIDE SEQUENCE</scope>
    <source>
        <strain evidence="18">P3S_19</strain>
    </source>
</reference>
<feature type="transmembrane region" description="Helical" evidence="16">
    <location>
        <begin position="45"/>
        <end position="63"/>
    </location>
</feature>
<evidence type="ECO:0000256" key="14">
    <source>
        <dbReference type="ARBA" id="ARBA00023136"/>
    </source>
</evidence>
<dbReference type="GO" id="GO:0031966">
    <property type="term" value="C:mitochondrial membrane"/>
    <property type="evidence" value="ECO:0007669"/>
    <property type="project" value="UniProtKB-SubCell"/>
</dbReference>
<keyword evidence="9 16" id="KW-0249">Electron transport</keyword>
<proteinExistence type="inferred from homology"/>
<dbReference type="InterPro" id="IPR003918">
    <property type="entry name" value="NADH_UbQ_OxRdtase"/>
</dbReference>
<evidence type="ECO:0000256" key="1">
    <source>
        <dbReference type="ARBA" id="ARBA00004225"/>
    </source>
</evidence>
<dbReference type="AlphaFoldDB" id="A0A8F8SNQ7"/>
<evidence type="ECO:0000256" key="6">
    <source>
        <dbReference type="ARBA" id="ARBA00022660"/>
    </source>
</evidence>
<comment type="catalytic activity">
    <reaction evidence="15 16">
        <text>a ubiquinone + NADH + 5 H(+)(in) = a ubiquinol + NAD(+) + 4 H(+)(out)</text>
        <dbReference type="Rhea" id="RHEA:29091"/>
        <dbReference type="Rhea" id="RHEA-COMP:9565"/>
        <dbReference type="Rhea" id="RHEA-COMP:9566"/>
        <dbReference type="ChEBI" id="CHEBI:15378"/>
        <dbReference type="ChEBI" id="CHEBI:16389"/>
        <dbReference type="ChEBI" id="CHEBI:17976"/>
        <dbReference type="ChEBI" id="CHEBI:57540"/>
        <dbReference type="ChEBI" id="CHEBI:57945"/>
        <dbReference type="EC" id="7.1.1.2"/>
    </reaction>
</comment>
<dbReference type="GO" id="GO:0008137">
    <property type="term" value="F:NADH dehydrogenase (ubiquinone) activity"/>
    <property type="evidence" value="ECO:0007669"/>
    <property type="project" value="UniProtKB-UniRule"/>
</dbReference>
<feature type="transmembrane region" description="Helical" evidence="16">
    <location>
        <begin position="355"/>
        <end position="382"/>
    </location>
</feature>
<evidence type="ECO:0000256" key="15">
    <source>
        <dbReference type="ARBA" id="ARBA00049551"/>
    </source>
</evidence>
<evidence type="ECO:0000256" key="10">
    <source>
        <dbReference type="ARBA" id="ARBA00022989"/>
    </source>
</evidence>
<evidence type="ECO:0000256" key="9">
    <source>
        <dbReference type="ARBA" id="ARBA00022982"/>
    </source>
</evidence>
<accession>A0A8F8SNQ7</accession>